<gene>
    <name evidence="1" type="ORF">BaRGS_00008957</name>
</gene>
<proteinExistence type="predicted"/>
<comment type="caution">
    <text evidence="1">The sequence shown here is derived from an EMBL/GenBank/DDBJ whole genome shotgun (WGS) entry which is preliminary data.</text>
</comment>
<keyword evidence="2" id="KW-1185">Reference proteome</keyword>
<dbReference type="AlphaFoldDB" id="A0ABD0LKS9"/>
<evidence type="ECO:0000313" key="2">
    <source>
        <dbReference type="Proteomes" id="UP001519460"/>
    </source>
</evidence>
<sequence>MEGSFRVTNTWRGCDCRLAVPLTHFTNTKSASRAESVLRMNLKIMRSSCCMQKRHLTYHVLRVRERTHCMSVITSLTAAQIGLPFDVESSYAIT</sequence>
<dbReference type="Proteomes" id="UP001519460">
    <property type="component" value="Unassembled WGS sequence"/>
</dbReference>
<evidence type="ECO:0000313" key="1">
    <source>
        <dbReference type="EMBL" id="KAK7499866.1"/>
    </source>
</evidence>
<reference evidence="1 2" key="1">
    <citation type="journal article" date="2023" name="Sci. Data">
        <title>Genome assembly of the Korean intertidal mud-creeper Batillaria attramentaria.</title>
        <authorList>
            <person name="Patra A.K."/>
            <person name="Ho P.T."/>
            <person name="Jun S."/>
            <person name="Lee S.J."/>
            <person name="Kim Y."/>
            <person name="Won Y.J."/>
        </authorList>
    </citation>
    <scope>NUCLEOTIDE SEQUENCE [LARGE SCALE GENOMIC DNA]</scope>
    <source>
        <strain evidence="1">Wonlab-2016</strain>
    </source>
</reference>
<protein>
    <submittedName>
        <fullName evidence="1">Uncharacterized protein</fullName>
    </submittedName>
</protein>
<name>A0ABD0LKS9_9CAEN</name>
<organism evidence="1 2">
    <name type="scientific">Batillaria attramentaria</name>
    <dbReference type="NCBI Taxonomy" id="370345"/>
    <lineage>
        <taxon>Eukaryota</taxon>
        <taxon>Metazoa</taxon>
        <taxon>Spiralia</taxon>
        <taxon>Lophotrochozoa</taxon>
        <taxon>Mollusca</taxon>
        <taxon>Gastropoda</taxon>
        <taxon>Caenogastropoda</taxon>
        <taxon>Sorbeoconcha</taxon>
        <taxon>Cerithioidea</taxon>
        <taxon>Batillariidae</taxon>
        <taxon>Batillaria</taxon>
    </lineage>
</organism>
<accession>A0ABD0LKS9</accession>
<dbReference type="EMBL" id="JACVVK020000041">
    <property type="protein sequence ID" value="KAK7499866.1"/>
    <property type="molecule type" value="Genomic_DNA"/>
</dbReference>